<keyword evidence="3" id="KW-0548">Nucleotidyltransferase</keyword>
<evidence type="ECO:0000313" key="6">
    <source>
        <dbReference type="Proteomes" id="UP000701853"/>
    </source>
</evidence>
<evidence type="ECO:0000313" key="5">
    <source>
        <dbReference type="EMBL" id="KAG8490778.1"/>
    </source>
</evidence>
<organism evidence="5 6">
    <name type="scientific">Gossypium anomalum</name>
    <dbReference type="NCBI Taxonomy" id="47600"/>
    <lineage>
        <taxon>Eukaryota</taxon>
        <taxon>Viridiplantae</taxon>
        <taxon>Streptophyta</taxon>
        <taxon>Embryophyta</taxon>
        <taxon>Tracheophyta</taxon>
        <taxon>Spermatophyta</taxon>
        <taxon>Magnoliopsida</taxon>
        <taxon>eudicotyledons</taxon>
        <taxon>Gunneridae</taxon>
        <taxon>Pentapetalae</taxon>
        <taxon>rosids</taxon>
        <taxon>malvids</taxon>
        <taxon>Malvales</taxon>
        <taxon>Malvaceae</taxon>
        <taxon>Malvoideae</taxon>
        <taxon>Gossypium</taxon>
    </lineage>
</organism>
<keyword evidence="6" id="KW-1185">Reference proteome</keyword>
<evidence type="ECO:0000256" key="2">
    <source>
        <dbReference type="ARBA" id="ARBA00022679"/>
    </source>
</evidence>
<keyword evidence="1" id="KW-0240">DNA-directed RNA polymerase</keyword>
<dbReference type="AlphaFoldDB" id="A0A8J6D4D8"/>
<dbReference type="InterPro" id="IPR050254">
    <property type="entry name" value="RNA_pol_beta''_euk"/>
</dbReference>
<evidence type="ECO:0000256" key="3">
    <source>
        <dbReference type="ARBA" id="ARBA00022695"/>
    </source>
</evidence>
<dbReference type="GO" id="GO:0000428">
    <property type="term" value="C:DNA-directed RNA polymerase complex"/>
    <property type="evidence" value="ECO:0007669"/>
    <property type="project" value="UniProtKB-KW"/>
</dbReference>
<dbReference type="PANTHER" id="PTHR34995">
    <property type="entry name" value="DNA-DIRECTED RNA POLYMERASE SUBUNIT BETA"/>
    <property type="match status" value="1"/>
</dbReference>
<dbReference type="Proteomes" id="UP000701853">
    <property type="component" value="Chromosome 6"/>
</dbReference>
<protein>
    <submittedName>
        <fullName evidence="5">Uncharacterized protein</fullName>
    </submittedName>
</protein>
<comment type="caution">
    <text evidence="5">The sequence shown here is derived from an EMBL/GenBank/DDBJ whole genome shotgun (WGS) entry which is preliminary data.</text>
</comment>
<dbReference type="OrthoDB" id="498011at2759"/>
<reference evidence="5 6" key="1">
    <citation type="journal article" date="2021" name="bioRxiv">
        <title>The Gossypium anomalum genome as a resource for cotton improvement and evolutionary analysis of hybrid incompatibility.</title>
        <authorList>
            <person name="Grover C.E."/>
            <person name="Yuan D."/>
            <person name="Arick M.A."/>
            <person name="Miller E.R."/>
            <person name="Hu G."/>
            <person name="Peterson D.G."/>
            <person name="Wendel J.F."/>
            <person name="Udall J.A."/>
        </authorList>
    </citation>
    <scope>NUCLEOTIDE SEQUENCE [LARGE SCALE GENOMIC DNA]</scope>
    <source>
        <strain evidence="5">JFW-Udall</strain>
        <tissue evidence="5">Leaf</tissue>
    </source>
</reference>
<sequence>MGPFNDNLLGPLGTTPKIANFYSLFYPFITHNQTSVVKYLELDNLEQDFQVLNYDLIAENGGIYNFDPCRNIFLNVVNLNWYFAKHYYHHNYCEETSTIISFGQFICENVCISKSRPRLKSGQVFIVQADSIVIRSAKLYLVTPGATVHGHYAKILYEGDTLVTFIYEKSRYGDIT</sequence>
<dbReference type="EMBL" id="JAHUZN010000006">
    <property type="protein sequence ID" value="KAG8490778.1"/>
    <property type="molecule type" value="Genomic_DNA"/>
</dbReference>
<name>A0A8J6D4D8_9ROSI</name>
<accession>A0A8J6D4D8</accession>
<keyword evidence="2" id="KW-0808">Transferase</keyword>
<proteinExistence type="predicted"/>
<evidence type="ECO:0000256" key="4">
    <source>
        <dbReference type="ARBA" id="ARBA00023163"/>
    </source>
</evidence>
<dbReference type="PANTHER" id="PTHR34995:SF1">
    <property type="entry name" value="DNA-DIRECTED RNA POLYMERASE SUBUNIT BETA"/>
    <property type="match status" value="1"/>
</dbReference>
<dbReference type="GO" id="GO:0016779">
    <property type="term" value="F:nucleotidyltransferase activity"/>
    <property type="evidence" value="ECO:0007669"/>
    <property type="project" value="UniProtKB-KW"/>
</dbReference>
<gene>
    <name evidence="5" type="ORF">CXB51_013956</name>
</gene>
<keyword evidence="4" id="KW-0804">Transcription</keyword>
<evidence type="ECO:0000256" key="1">
    <source>
        <dbReference type="ARBA" id="ARBA00022478"/>
    </source>
</evidence>